<accession>A0A7S2F643</accession>
<evidence type="ECO:0000256" key="1">
    <source>
        <dbReference type="SAM" id="MobiDB-lite"/>
    </source>
</evidence>
<dbReference type="EMBL" id="HBGS01006002">
    <property type="protein sequence ID" value="CAD9377257.1"/>
    <property type="molecule type" value="Transcribed_RNA"/>
</dbReference>
<feature type="region of interest" description="Disordered" evidence="1">
    <location>
        <begin position="123"/>
        <end position="158"/>
    </location>
</feature>
<reference evidence="2" key="1">
    <citation type="submission" date="2021-01" db="EMBL/GenBank/DDBJ databases">
        <authorList>
            <person name="Corre E."/>
            <person name="Pelletier E."/>
            <person name="Niang G."/>
            <person name="Scheremetjew M."/>
            <person name="Finn R."/>
            <person name="Kale V."/>
            <person name="Holt S."/>
            <person name="Cochrane G."/>
            <person name="Meng A."/>
            <person name="Brown T."/>
            <person name="Cohen L."/>
        </authorList>
    </citation>
    <scope>NUCLEOTIDE SEQUENCE</scope>
    <source>
        <strain evidence="2">CCMP1381</strain>
    </source>
</reference>
<organism evidence="2">
    <name type="scientific">Octactis speculum</name>
    <dbReference type="NCBI Taxonomy" id="3111310"/>
    <lineage>
        <taxon>Eukaryota</taxon>
        <taxon>Sar</taxon>
        <taxon>Stramenopiles</taxon>
        <taxon>Ochrophyta</taxon>
        <taxon>Dictyochophyceae</taxon>
        <taxon>Dictyochales</taxon>
        <taxon>Dictyochaceae</taxon>
        <taxon>Octactis</taxon>
    </lineage>
</organism>
<gene>
    <name evidence="2" type="ORF">DSPE1174_LOCUS3157</name>
</gene>
<sequence length="223" mass="24483">MGGGSSVLKQEVTKPFDASDVDTPRGVSAKLELSRLRTLLFANISAIRAMEGTLSVDSEAELKKPLDASDVQEGQGAVREVSRLRHIIAAKFATAQRIMLDLMCSEGDDVCATLREGLQLNDKSNDEMSQTSAVADLEADGKTDSNGRGGRGHVPERSCKYEPMDVENGKSGSINSAELEHFDAQIKEEMVRECDEYEHAQQNTLANIPDEYELFFRNSIKIK</sequence>
<dbReference type="AlphaFoldDB" id="A0A7S2F643"/>
<proteinExistence type="predicted"/>
<name>A0A7S2F643_9STRA</name>
<protein>
    <submittedName>
        <fullName evidence="2">Uncharacterized protein</fullName>
    </submittedName>
</protein>
<evidence type="ECO:0000313" key="2">
    <source>
        <dbReference type="EMBL" id="CAD9377257.1"/>
    </source>
</evidence>